<evidence type="ECO:0000256" key="9">
    <source>
        <dbReference type="ARBA" id="ARBA00022982"/>
    </source>
</evidence>
<dbReference type="GO" id="GO:0005743">
    <property type="term" value="C:mitochondrial inner membrane"/>
    <property type="evidence" value="ECO:0007669"/>
    <property type="project" value="UniProtKB-SubCell"/>
</dbReference>
<dbReference type="EMBL" id="CAJNOC010001353">
    <property type="protein sequence ID" value="CAF0857412.1"/>
    <property type="molecule type" value="Genomic_DNA"/>
</dbReference>
<evidence type="ECO:0000256" key="4">
    <source>
        <dbReference type="ARBA" id="ARBA00008006"/>
    </source>
</evidence>
<dbReference type="GO" id="GO:0005758">
    <property type="term" value="C:mitochondrial intermembrane space"/>
    <property type="evidence" value="ECO:0007669"/>
    <property type="project" value="UniProtKB-SubCell"/>
</dbReference>
<evidence type="ECO:0000256" key="7">
    <source>
        <dbReference type="ARBA" id="ARBA00022660"/>
    </source>
</evidence>
<keyword evidence="9" id="KW-0249">Electron transport</keyword>
<evidence type="ECO:0000313" key="14">
    <source>
        <dbReference type="EMBL" id="CAF0857412.1"/>
    </source>
</evidence>
<evidence type="ECO:0000256" key="2">
    <source>
        <dbReference type="ARBA" id="ARBA00004569"/>
    </source>
</evidence>
<keyword evidence="8" id="KW-0999">Mitochondrion inner membrane</keyword>
<comment type="function">
    <text evidence="1">Accessory subunit of the mitochondrial membrane respiratory chain NADH dehydrogenase (Complex I), that is believed not to be involved in catalysis. Complex I functions in the transfer of electrons from NADH to the respiratory chain. The immediate electron acceptor for the enzyme is believed to be ubiquinone.</text>
</comment>
<protein>
    <recommendedName>
        <fullName evidence="5">NADH dehydrogenase [ubiquinone] 1 beta subcomplex subunit 7</fullName>
    </recommendedName>
</protein>
<evidence type="ECO:0000256" key="1">
    <source>
        <dbReference type="ARBA" id="ARBA00003195"/>
    </source>
</evidence>
<dbReference type="Pfam" id="PF05676">
    <property type="entry name" value="NDUF_B7"/>
    <property type="match status" value="1"/>
</dbReference>
<evidence type="ECO:0000256" key="5">
    <source>
        <dbReference type="ARBA" id="ARBA00018677"/>
    </source>
</evidence>
<feature type="coiled-coil region" evidence="13">
    <location>
        <begin position="99"/>
        <end position="127"/>
    </location>
</feature>
<dbReference type="OrthoDB" id="268414at2759"/>
<keyword evidence="15" id="KW-1185">Reference proteome</keyword>
<evidence type="ECO:0000256" key="11">
    <source>
        <dbReference type="ARBA" id="ARBA00023136"/>
    </source>
</evidence>
<comment type="caution">
    <text evidence="14">The sequence shown here is derived from an EMBL/GenBank/DDBJ whole genome shotgun (WGS) entry which is preliminary data.</text>
</comment>
<name>A0A813WUH5_9BILA</name>
<keyword evidence="6" id="KW-0813">Transport</keyword>
<keyword evidence="7" id="KW-0679">Respiratory chain</keyword>
<reference evidence="14" key="1">
    <citation type="submission" date="2021-02" db="EMBL/GenBank/DDBJ databases">
        <authorList>
            <person name="Nowell W R."/>
        </authorList>
    </citation>
    <scope>NUCLEOTIDE SEQUENCE</scope>
    <source>
        <strain evidence="14">Ploen Becks lab</strain>
    </source>
</reference>
<sequence length="131" mass="15846">MGGATSQYFGTFSESWSNPNVVPSVLDKPKHDPLFGFQNERETREIKASQDDLYWAKIPASRRDYCADHLIEFQRCRKQNYPFLSKCEHIKHEWDHCQNEDTILRMKEFERERRLLKREERKRLREEAVIQ</sequence>
<accession>A0A813WUH5</accession>
<evidence type="ECO:0000256" key="6">
    <source>
        <dbReference type="ARBA" id="ARBA00022448"/>
    </source>
</evidence>
<dbReference type="PROSITE" id="PS51808">
    <property type="entry name" value="CHCH"/>
    <property type="match status" value="1"/>
</dbReference>
<dbReference type="PANTHER" id="PTHR20900:SF0">
    <property type="entry name" value="NADH DEHYDROGENASE [UBIQUINONE] 1 BETA SUBCOMPLEX SUBUNIT 7"/>
    <property type="match status" value="1"/>
</dbReference>
<comment type="subcellular location">
    <subcellularLocation>
        <location evidence="3">Mitochondrion inner membrane</location>
        <topology evidence="3">Peripheral membrane protein</topology>
    </subcellularLocation>
    <subcellularLocation>
        <location evidence="2">Mitochondrion intermembrane space</location>
    </subcellularLocation>
</comment>
<keyword evidence="12" id="KW-1015">Disulfide bond</keyword>
<keyword evidence="10" id="KW-0496">Mitochondrion</keyword>
<evidence type="ECO:0000256" key="8">
    <source>
        <dbReference type="ARBA" id="ARBA00022792"/>
    </source>
</evidence>
<keyword evidence="11" id="KW-0472">Membrane</keyword>
<evidence type="ECO:0000256" key="13">
    <source>
        <dbReference type="SAM" id="Coils"/>
    </source>
</evidence>
<dbReference type="AlphaFoldDB" id="A0A813WUH5"/>
<comment type="similarity">
    <text evidence="4">Belongs to the complex I NDUFB7 subunit family.</text>
</comment>
<evidence type="ECO:0000256" key="12">
    <source>
        <dbReference type="ARBA" id="ARBA00023157"/>
    </source>
</evidence>
<evidence type="ECO:0000313" key="15">
    <source>
        <dbReference type="Proteomes" id="UP000663879"/>
    </source>
</evidence>
<dbReference type="InterPro" id="IPR008698">
    <property type="entry name" value="NDUB7"/>
</dbReference>
<dbReference type="PANTHER" id="PTHR20900">
    <property type="entry name" value="NADH:UBIQUINONE OXIDOREDUCTASE B18-LIKE SUBUNIT"/>
    <property type="match status" value="1"/>
</dbReference>
<evidence type="ECO:0000256" key="10">
    <source>
        <dbReference type="ARBA" id="ARBA00023128"/>
    </source>
</evidence>
<proteinExistence type="inferred from homology"/>
<keyword evidence="13" id="KW-0175">Coiled coil</keyword>
<evidence type="ECO:0000256" key="3">
    <source>
        <dbReference type="ARBA" id="ARBA00004637"/>
    </source>
</evidence>
<gene>
    <name evidence="14" type="ORF">OXX778_LOCUS9265</name>
</gene>
<dbReference type="Proteomes" id="UP000663879">
    <property type="component" value="Unassembled WGS sequence"/>
</dbReference>
<organism evidence="14 15">
    <name type="scientific">Brachionus calyciflorus</name>
    <dbReference type="NCBI Taxonomy" id="104777"/>
    <lineage>
        <taxon>Eukaryota</taxon>
        <taxon>Metazoa</taxon>
        <taxon>Spiralia</taxon>
        <taxon>Gnathifera</taxon>
        <taxon>Rotifera</taxon>
        <taxon>Eurotatoria</taxon>
        <taxon>Monogononta</taxon>
        <taxon>Pseudotrocha</taxon>
        <taxon>Ploima</taxon>
        <taxon>Brachionidae</taxon>
        <taxon>Brachionus</taxon>
    </lineage>
</organism>